<dbReference type="EMBL" id="QTSX02006538">
    <property type="protein sequence ID" value="KAJ9053279.1"/>
    <property type="molecule type" value="Genomic_DNA"/>
</dbReference>
<protein>
    <submittedName>
        <fullName evidence="1">Uncharacterized protein</fullName>
    </submittedName>
</protein>
<reference evidence="1" key="1">
    <citation type="submission" date="2022-04" db="EMBL/GenBank/DDBJ databases">
        <title>Genome of the entomopathogenic fungus Entomophthora muscae.</title>
        <authorList>
            <person name="Elya C."/>
            <person name="Lovett B.R."/>
            <person name="Lee E."/>
            <person name="Macias A.M."/>
            <person name="Hajek A.E."/>
            <person name="De Bivort B.L."/>
            <person name="Kasson M.T."/>
            <person name="De Fine Licht H.H."/>
            <person name="Stajich J.E."/>
        </authorList>
    </citation>
    <scope>NUCLEOTIDE SEQUENCE</scope>
    <source>
        <strain evidence="1">Berkeley</strain>
    </source>
</reference>
<dbReference type="Proteomes" id="UP001165960">
    <property type="component" value="Unassembled WGS sequence"/>
</dbReference>
<evidence type="ECO:0000313" key="1">
    <source>
        <dbReference type="EMBL" id="KAJ9053279.1"/>
    </source>
</evidence>
<gene>
    <name evidence="1" type="ORF">DSO57_1025919</name>
</gene>
<evidence type="ECO:0000313" key="2">
    <source>
        <dbReference type="Proteomes" id="UP001165960"/>
    </source>
</evidence>
<comment type="caution">
    <text evidence="1">The sequence shown here is derived from an EMBL/GenBank/DDBJ whole genome shotgun (WGS) entry which is preliminary data.</text>
</comment>
<keyword evidence="2" id="KW-1185">Reference proteome</keyword>
<proteinExistence type="predicted"/>
<sequence>MSSIIKIASILSLISAVAVKGTSKPAYGKECQDYYYGECIPCKQEMYWDGLCHNEPNYPEPQNPGAQYPVPQRPMPAYPMPVYPKPQQPIPVVPVPIPNYPVYRYPMPSHHKSRYPAPYYPEPSNPCKRGKGLLGMDIGVGLGSFLGMDLRVDSGKCQNMVNFDAKVDI</sequence>
<name>A0ACC2RTC3_9FUNG</name>
<accession>A0ACC2RTC3</accession>
<organism evidence="1 2">
    <name type="scientific">Entomophthora muscae</name>
    <dbReference type="NCBI Taxonomy" id="34485"/>
    <lineage>
        <taxon>Eukaryota</taxon>
        <taxon>Fungi</taxon>
        <taxon>Fungi incertae sedis</taxon>
        <taxon>Zoopagomycota</taxon>
        <taxon>Entomophthoromycotina</taxon>
        <taxon>Entomophthoromycetes</taxon>
        <taxon>Entomophthorales</taxon>
        <taxon>Entomophthoraceae</taxon>
        <taxon>Entomophthora</taxon>
    </lineage>
</organism>